<reference evidence="1" key="1">
    <citation type="submission" date="2021-01" db="EMBL/GenBank/DDBJ databases">
        <title>Marivirga sp. nov., isolated from intertidal surface sediments.</title>
        <authorList>
            <person name="Zhang M."/>
        </authorList>
    </citation>
    <scope>NUCLEOTIDE SEQUENCE</scope>
    <source>
        <strain evidence="1">SM1354</strain>
    </source>
</reference>
<comment type="caution">
    <text evidence="1">The sequence shown here is derived from an EMBL/GenBank/DDBJ whole genome shotgun (WGS) entry which is preliminary data.</text>
</comment>
<proteinExistence type="predicted"/>
<dbReference type="EMBL" id="JAERQG010000003">
    <property type="protein sequence ID" value="MBL0766384.1"/>
    <property type="molecule type" value="Genomic_DNA"/>
</dbReference>
<evidence type="ECO:0008006" key="3">
    <source>
        <dbReference type="Google" id="ProtNLM"/>
    </source>
</evidence>
<keyword evidence="2" id="KW-1185">Reference proteome</keyword>
<dbReference type="Proteomes" id="UP000642920">
    <property type="component" value="Unassembled WGS sequence"/>
</dbReference>
<name>A0A937DKT6_9BACT</name>
<sequence length="273" mass="28842">MKNIIYRISLFLMVLSLTACLEEELLIDNVSEGGDVVVSGTSSYLNGETSEVTLSFDLQETSSASIDEVQITKQLMTTEGNSEVVSLSPITESGDLVISTNDLFADVPVNGNVLTEADLSPGDKWVFGISIMMEDGRELTPLGNPEWSINFSCPSDIGGIYNTTASGSFGDGSGGEAAPYAGLSAQVELTPTETDGVYSIDDMSFGLYPQGYDDTPPSGRVRDICNSLSDLGDADRYGDPFTISGTVNADGTINLEWSNTYGDAGTVVLTPAN</sequence>
<gene>
    <name evidence="1" type="ORF">JKP34_14050</name>
</gene>
<evidence type="ECO:0000313" key="2">
    <source>
        <dbReference type="Proteomes" id="UP000642920"/>
    </source>
</evidence>
<dbReference type="AlphaFoldDB" id="A0A937DKT6"/>
<accession>A0A937DKT6</accession>
<dbReference type="RefSeq" id="WP_201922749.1">
    <property type="nucleotide sequence ID" value="NZ_JAERQG010000003.1"/>
</dbReference>
<organism evidence="1 2">
    <name type="scientific">Marivirga atlantica</name>
    <dbReference type="NCBI Taxonomy" id="1548457"/>
    <lineage>
        <taxon>Bacteria</taxon>
        <taxon>Pseudomonadati</taxon>
        <taxon>Bacteroidota</taxon>
        <taxon>Cytophagia</taxon>
        <taxon>Cytophagales</taxon>
        <taxon>Marivirgaceae</taxon>
        <taxon>Marivirga</taxon>
    </lineage>
</organism>
<dbReference type="PROSITE" id="PS51257">
    <property type="entry name" value="PROKAR_LIPOPROTEIN"/>
    <property type="match status" value="1"/>
</dbReference>
<evidence type="ECO:0000313" key="1">
    <source>
        <dbReference type="EMBL" id="MBL0766384.1"/>
    </source>
</evidence>
<protein>
    <recommendedName>
        <fullName evidence="3">Lipoprotein</fullName>
    </recommendedName>
</protein>